<comment type="caution">
    <text evidence="2">The sequence shown here is derived from an EMBL/GenBank/DDBJ whole genome shotgun (WGS) entry which is preliminary data.</text>
</comment>
<dbReference type="EMBL" id="BPLR01001023">
    <property type="protein sequence ID" value="GIY99224.1"/>
    <property type="molecule type" value="Genomic_DNA"/>
</dbReference>
<evidence type="ECO:0000259" key="1">
    <source>
        <dbReference type="PROSITE" id="PS50835"/>
    </source>
</evidence>
<protein>
    <submittedName>
        <fullName evidence="2">EGF-like domain-containing protein</fullName>
    </submittedName>
</protein>
<evidence type="ECO:0000313" key="2">
    <source>
        <dbReference type="EMBL" id="GIY99224.1"/>
    </source>
</evidence>
<evidence type="ECO:0000313" key="3">
    <source>
        <dbReference type="Proteomes" id="UP001054945"/>
    </source>
</evidence>
<accession>A0AAV4XYY2</accession>
<dbReference type="Proteomes" id="UP001054945">
    <property type="component" value="Unassembled WGS sequence"/>
</dbReference>
<dbReference type="InterPro" id="IPR007110">
    <property type="entry name" value="Ig-like_dom"/>
</dbReference>
<dbReference type="AlphaFoldDB" id="A0AAV4XYY2"/>
<feature type="domain" description="Ig-like" evidence="1">
    <location>
        <begin position="274"/>
        <end position="361"/>
    </location>
</feature>
<organism evidence="2 3">
    <name type="scientific">Caerostris extrusa</name>
    <name type="common">Bark spider</name>
    <name type="synonym">Caerostris bankana</name>
    <dbReference type="NCBI Taxonomy" id="172846"/>
    <lineage>
        <taxon>Eukaryota</taxon>
        <taxon>Metazoa</taxon>
        <taxon>Ecdysozoa</taxon>
        <taxon>Arthropoda</taxon>
        <taxon>Chelicerata</taxon>
        <taxon>Arachnida</taxon>
        <taxon>Araneae</taxon>
        <taxon>Araneomorphae</taxon>
        <taxon>Entelegynae</taxon>
        <taxon>Araneoidea</taxon>
        <taxon>Araneidae</taxon>
        <taxon>Caerostris</taxon>
    </lineage>
</organism>
<proteinExistence type="predicted"/>
<keyword evidence="3" id="KW-1185">Reference proteome</keyword>
<gene>
    <name evidence="2" type="primary">AVEN_168244_1</name>
    <name evidence="2" type="ORF">CEXT_458831</name>
</gene>
<reference evidence="2 3" key="1">
    <citation type="submission" date="2021-06" db="EMBL/GenBank/DDBJ databases">
        <title>Caerostris extrusa draft genome.</title>
        <authorList>
            <person name="Kono N."/>
            <person name="Arakawa K."/>
        </authorList>
    </citation>
    <scope>NUCLEOTIDE SEQUENCE [LARGE SCALE GENOMIC DNA]</scope>
</reference>
<dbReference type="PROSITE" id="PS50835">
    <property type="entry name" value="IG_LIKE"/>
    <property type="match status" value="1"/>
</dbReference>
<dbReference type="SUPFAM" id="SSF48726">
    <property type="entry name" value="Immunoglobulin"/>
    <property type="match status" value="1"/>
</dbReference>
<name>A0AAV4XYY2_CAEEX</name>
<sequence length="495" mass="56718">MEKWHDSNSQRSIDTNVDEITEKPSLKMAIIRELEDELKETESSAHTSTISSSFYNSFTNTRALNKLAAENDILQKRVATLFLNKTIPGLNSSECFRCSRLTLQNAILKEETTEKNHSNILMKRLLNNTPYSLSVPLEGIPSALHGFPIGLFAYRTHKIMSEVVPAYPCDEWDKSTRTCWLDRNVGDTVTLVLAFHSKDKPKVQWSQEFHVFQSPRTEKYIIDEENPLWNIVIGSKGHEMRISPITEIDIDFNYFKASIVHTRPRPADEFEIGPDVLQTDTVNFRIRVMPLDQGFVYPGESLSLNMKRVNLPPSGMKFKWFLEKDGESGTLPSNMRVSPTGAVLTIAELRKEQEGILACAVYTNMDIFATKLRFLIKEINQNKLARDPQRDNEDSDIAYLQQNMQNPLQNKDNPPGNFQKLEPAVKDMEDLLSKSMNYENPYQNIVMGNIGVILPDNPQQDLLLGNYSEDILTKNRNYEKPETRILQYGMYRITP</sequence>
<dbReference type="InterPro" id="IPR036179">
    <property type="entry name" value="Ig-like_dom_sf"/>
</dbReference>